<evidence type="ECO:0000256" key="1">
    <source>
        <dbReference type="SAM" id="MobiDB-lite"/>
    </source>
</evidence>
<dbReference type="InterPro" id="IPR022385">
    <property type="entry name" value="Rhs_assc_core"/>
</dbReference>
<feature type="non-terminal residue" evidence="2">
    <location>
        <position position="1"/>
    </location>
</feature>
<dbReference type="AlphaFoldDB" id="A0A9D1NPV8"/>
<evidence type="ECO:0000313" key="2">
    <source>
        <dbReference type="EMBL" id="HIV09969.1"/>
    </source>
</evidence>
<sequence length="143" mass="16001">RQHPLPFLRLGSHEPIATRPLVFLPASGEIAYYFHDGNKNVSDLVDIHGSVVHYDYTAFGVAIVSTLSENPVGFSSEFYDISLGLVYYNYRRYNPKDGRWNARDLLATDSLGISPQSCPGKFPRRHEGTQGPGHFTVRRGAPH</sequence>
<dbReference type="EMBL" id="DVOR01000238">
    <property type="protein sequence ID" value="HIV09969.1"/>
    <property type="molecule type" value="Genomic_DNA"/>
</dbReference>
<organism evidence="2 3">
    <name type="scientific">Candidatus Spyradenecus faecavium</name>
    <dbReference type="NCBI Taxonomy" id="2840947"/>
    <lineage>
        <taxon>Bacteria</taxon>
        <taxon>Pseudomonadati</taxon>
        <taxon>Lentisphaerota</taxon>
        <taxon>Lentisphaeria</taxon>
        <taxon>Lentisphaerales</taxon>
        <taxon>Lentisphaeraceae</taxon>
        <taxon>Lentisphaeraceae incertae sedis</taxon>
        <taxon>Candidatus Spyradenecus</taxon>
    </lineage>
</organism>
<reference evidence="2" key="2">
    <citation type="journal article" date="2021" name="PeerJ">
        <title>Extensive microbial diversity within the chicken gut microbiome revealed by metagenomics and culture.</title>
        <authorList>
            <person name="Gilroy R."/>
            <person name="Ravi A."/>
            <person name="Getino M."/>
            <person name="Pursley I."/>
            <person name="Horton D.L."/>
            <person name="Alikhan N.F."/>
            <person name="Baker D."/>
            <person name="Gharbi K."/>
            <person name="Hall N."/>
            <person name="Watson M."/>
            <person name="Adriaenssens E.M."/>
            <person name="Foster-Nyarko E."/>
            <person name="Jarju S."/>
            <person name="Secka A."/>
            <person name="Antonio M."/>
            <person name="Oren A."/>
            <person name="Chaudhuri R.R."/>
            <person name="La Ragione R."/>
            <person name="Hildebrand F."/>
            <person name="Pallen M.J."/>
        </authorList>
    </citation>
    <scope>NUCLEOTIDE SEQUENCE</scope>
    <source>
        <strain evidence="2">35461</strain>
    </source>
</reference>
<reference evidence="2" key="1">
    <citation type="submission" date="2020-10" db="EMBL/GenBank/DDBJ databases">
        <authorList>
            <person name="Gilroy R."/>
        </authorList>
    </citation>
    <scope>NUCLEOTIDE SEQUENCE</scope>
    <source>
        <strain evidence="2">35461</strain>
    </source>
</reference>
<accession>A0A9D1NPV8</accession>
<dbReference type="Proteomes" id="UP000886845">
    <property type="component" value="Unassembled WGS sequence"/>
</dbReference>
<comment type="caution">
    <text evidence="2">The sequence shown here is derived from an EMBL/GenBank/DDBJ whole genome shotgun (WGS) entry which is preliminary data.</text>
</comment>
<feature type="region of interest" description="Disordered" evidence="1">
    <location>
        <begin position="119"/>
        <end position="143"/>
    </location>
</feature>
<protein>
    <recommendedName>
        <fullName evidence="4">RHS repeat-associated core domain-containing protein</fullName>
    </recommendedName>
</protein>
<dbReference type="Gene3D" id="2.180.10.10">
    <property type="entry name" value="RHS repeat-associated core"/>
    <property type="match status" value="1"/>
</dbReference>
<dbReference type="NCBIfam" id="TIGR03696">
    <property type="entry name" value="Rhs_assc_core"/>
    <property type="match status" value="1"/>
</dbReference>
<evidence type="ECO:0008006" key="4">
    <source>
        <dbReference type="Google" id="ProtNLM"/>
    </source>
</evidence>
<name>A0A9D1NPV8_9BACT</name>
<proteinExistence type="predicted"/>
<evidence type="ECO:0000313" key="3">
    <source>
        <dbReference type="Proteomes" id="UP000886845"/>
    </source>
</evidence>
<gene>
    <name evidence="2" type="ORF">IAC79_07645</name>
</gene>